<dbReference type="Proteomes" id="UP001497516">
    <property type="component" value="Chromosome 3"/>
</dbReference>
<accession>A0AAV2DUQ1</accession>
<organism evidence="1 2">
    <name type="scientific">Linum trigynum</name>
    <dbReference type="NCBI Taxonomy" id="586398"/>
    <lineage>
        <taxon>Eukaryota</taxon>
        <taxon>Viridiplantae</taxon>
        <taxon>Streptophyta</taxon>
        <taxon>Embryophyta</taxon>
        <taxon>Tracheophyta</taxon>
        <taxon>Spermatophyta</taxon>
        <taxon>Magnoliopsida</taxon>
        <taxon>eudicotyledons</taxon>
        <taxon>Gunneridae</taxon>
        <taxon>Pentapetalae</taxon>
        <taxon>rosids</taxon>
        <taxon>fabids</taxon>
        <taxon>Malpighiales</taxon>
        <taxon>Linaceae</taxon>
        <taxon>Linum</taxon>
    </lineage>
</organism>
<gene>
    <name evidence="1" type="ORF">LTRI10_LOCUS18959</name>
</gene>
<keyword evidence="2" id="KW-1185">Reference proteome</keyword>
<evidence type="ECO:0000313" key="1">
    <source>
        <dbReference type="EMBL" id="CAL1377299.1"/>
    </source>
</evidence>
<sequence>MEKQGLFYCRCKVQEKMLVTVIDEGNKHNLRSAYAMFKLGLSTWRHPSPYPQEELPYKFPLVRLQIRFVVMFCLCKASIWCLGNLEKTNARLQ</sequence>
<evidence type="ECO:0000313" key="2">
    <source>
        <dbReference type="Proteomes" id="UP001497516"/>
    </source>
</evidence>
<reference evidence="1 2" key="1">
    <citation type="submission" date="2024-04" db="EMBL/GenBank/DDBJ databases">
        <authorList>
            <person name="Fracassetti M."/>
        </authorList>
    </citation>
    <scope>NUCLEOTIDE SEQUENCE [LARGE SCALE GENOMIC DNA]</scope>
</reference>
<name>A0AAV2DUQ1_9ROSI</name>
<protein>
    <submittedName>
        <fullName evidence="1">Uncharacterized protein</fullName>
    </submittedName>
</protein>
<dbReference type="AlphaFoldDB" id="A0AAV2DUQ1"/>
<dbReference type="EMBL" id="OZ034816">
    <property type="protein sequence ID" value="CAL1377299.1"/>
    <property type="molecule type" value="Genomic_DNA"/>
</dbReference>
<proteinExistence type="predicted"/>